<dbReference type="Pfam" id="PF11716">
    <property type="entry name" value="MDMPI_N"/>
    <property type="match status" value="1"/>
</dbReference>
<dbReference type="SUPFAM" id="SSF109854">
    <property type="entry name" value="DinB/YfiT-like putative metalloenzymes"/>
    <property type="match status" value="1"/>
</dbReference>
<protein>
    <submittedName>
        <fullName evidence="2">Zf-HC2 domain-containing protein</fullName>
    </submittedName>
</protein>
<evidence type="ECO:0000313" key="3">
    <source>
        <dbReference type="Proteomes" id="UP001500016"/>
    </source>
</evidence>
<dbReference type="InterPro" id="IPR034660">
    <property type="entry name" value="DinB/YfiT-like"/>
</dbReference>
<gene>
    <name evidence="2" type="ORF">GCM10009801_71240</name>
</gene>
<dbReference type="EMBL" id="BAAAPE010000022">
    <property type="protein sequence ID" value="GAA2099519.1"/>
    <property type="molecule type" value="Genomic_DNA"/>
</dbReference>
<name>A0ABN2WVE4_9ACTN</name>
<dbReference type="InterPro" id="IPR024344">
    <property type="entry name" value="MDMPI_metal-binding"/>
</dbReference>
<sequence>MEAHLRHCDRCAEEVRVLAPALAGLAAETPAPPPEFAARVTAGAFARRPPAPRGLPPYVRPYAAQLATLDAVLRELSGADWGLETVEGWSVAQLVAHLAANDSLLADRVAGNEDGTIPGRTAEWTAWAAGMPPATVHGTWRERAEALRDTLAEGGEELGARHARLAGRRPFPVADLAIGRAFETWVHTADIAGRTALPLPPPVDESLRPIADLGVRTLPLAMGRTGAPLDGRALRVELTGRGGGEWLLGEGPTVAAMALDTVEFCFLAGGRRDPGRMDARITGDRELAAAALRAAPALSGP</sequence>
<reference evidence="2 3" key="1">
    <citation type="journal article" date="2019" name="Int. J. Syst. Evol. Microbiol.">
        <title>The Global Catalogue of Microorganisms (GCM) 10K type strain sequencing project: providing services to taxonomists for standard genome sequencing and annotation.</title>
        <authorList>
            <consortium name="The Broad Institute Genomics Platform"/>
            <consortium name="The Broad Institute Genome Sequencing Center for Infectious Disease"/>
            <person name="Wu L."/>
            <person name="Ma J."/>
        </authorList>
    </citation>
    <scope>NUCLEOTIDE SEQUENCE [LARGE SCALE GENOMIC DNA]</scope>
    <source>
        <strain evidence="2 3">JCM 15478</strain>
    </source>
</reference>
<evidence type="ECO:0000259" key="1">
    <source>
        <dbReference type="Pfam" id="PF11716"/>
    </source>
</evidence>
<dbReference type="NCBIfam" id="TIGR03083">
    <property type="entry name" value="maleylpyruvate isomerase family mycothiol-dependent enzyme"/>
    <property type="match status" value="1"/>
</dbReference>
<comment type="caution">
    <text evidence="2">The sequence shown here is derived from an EMBL/GenBank/DDBJ whole genome shotgun (WGS) entry which is preliminary data.</text>
</comment>
<dbReference type="Proteomes" id="UP001500016">
    <property type="component" value="Unassembled WGS sequence"/>
</dbReference>
<dbReference type="InterPro" id="IPR017517">
    <property type="entry name" value="Maleyloyr_isom"/>
</dbReference>
<keyword evidence="3" id="KW-1185">Reference proteome</keyword>
<evidence type="ECO:0000313" key="2">
    <source>
        <dbReference type="EMBL" id="GAA2099519.1"/>
    </source>
</evidence>
<proteinExistence type="predicted"/>
<dbReference type="Gene3D" id="1.20.120.450">
    <property type="entry name" value="dinb family like domain"/>
    <property type="match status" value="1"/>
</dbReference>
<accession>A0ABN2WVE4</accession>
<organism evidence="2 3">
    <name type="scientific">Streptomyces albiaxialis</name>
    <dbReference type="NCBI Taxonomy" id="329523"/>
    <lineage>
        <taxon>Bacteria</taxon>
        <taxon>Bacillati</taxon>
        <taxon>Actinomycetota</taxon>
        <taxon>Actinomycetes</taxon>
        <taxon>Kitasatosporales</taxon>
        <taxon>Streptomycetaceae</taxon>
        <taxon>Streptomyces</taxon>
    </lineage>
</organism>
<feature type="domain" description="Mycothiol-dependent maleylpyruvate isomerase metal-binding" evidence="1">
    <location>
        <begin position="63"/>
        <end position="192"/>
    </location>
</feature>